<evidence type="ECO:0000313" key="1">
    <source>
        <dbReference type="EMBL" id="QJA51670.1"/>
    </source>
</evidence>
<reference evidence="1" key="1">
    <citation type="submission" date="2020-03" db="EMBL/GenBank/DDBJ databases">
        <title>The deep terrestrial virosphere.</title>
        <authorList>
            <person name="Holmfeldt K."/>
            <person name="Nilsson E."/>
            <person name="Simone D."/>
            <person name="Lopez-Fernandez M."/>
            <person name="Wu X."/>
            <person name="de Brujin I."/>
            <person name="Lundin D."/>
            <person name="Andersson A."/>
            <person name="Bertilsson S."/>
            <person name="Dopson M."/>
        </authorList>
    </citation>
    <scope>NUCLEOTIDE SEQUENCE</scope>
    <source>
        <strain evidence="1">TM448A02241</strain>
    </source>
</reference>
<protein>
    <submittedName>
        <fullName evidence="1">Uncharacterized protein</fullName>
    </submittedName>
</protein>
<dbReference type="EMBL" id="MT144281">
    <property type="protein sequence ID" value="QJA51670.1"/>
    <property type="molecule type" value="Genomic_DNA"/>
</dbReference>
<organism evidence="1">
    <name type="scientific">viral metagenome</name>
    <dbReference type="NCBI Taxonomy" id="1070528"/>
    <lineage>
        <taxon>unclassified sequences</taxon>
        <taxon>metagenomes</taxon>
        <taxon>organismal metagenomes</taxon>
    </lineage>
</organism>
<gene>
    <name evidence="1" type="ORF">TM448A02241_0013</name>
</gene>
<proteinExistence type="predicted"/>
<dbReference type="AlphaFoldDB" id="A0A6H1ZWT9"/>
<name>A0A6H1ZWT9_9ZZZZ</name>
<sequence>MKEELGDEEILFPEITIKDIKVIPWSFNKLFKLNSNLRKLSDEIEFINNIKSIKYEDILRIMSFMSSDVLEIMSITLNIPKEIISEFNIDIGISLLTSIYFQNRSTIVKNKKEGKPSSITLGDIFNTLISNNIGNSIEDLKNNYTIDQVYMFYEKCIRNEMLEQKRNAITLAHAIVYASPSHNTTSSRKKQTMWNKYINSLEPRKQEKPSHKGIINAFRAMGIPIVKRRVAKNGS</sequence>
<accession>A0A6H1ZWT9</accession>